<dbReference type="UniPathway" id="UPA00705"/>
<organism evidence="10 11">
    <name type="scientific">Amphibalanus amphitrite</name>
    <name type="common">Striped barnacle</name>
    <name type="synonym">Balanus amphitrite</name>
    <dbReference type="NCBI Taxonomy" id="1232801"/>
    <lineage>
        <taxon>Eukaryota</taxon>
        <taxon>Metazoa</taxon>
        <taxon>Ecdysozoa</taxon>
        <taxon>Arthropoda</taxon>
        <taxon>Crustacea</taxon>
        <taxon>Multicrustacea</taxon>
        <taxon>Cirripedia</taxon>
        <taxon>Thoracica</taxon>
        <taxon>Thoracicalcarea</taxon>
        <taxon>Balanomorpha</taxon>
        <taxon>Balanoidea</taxon>
        <taxon>Balanidae</taxon>
        <taxon>Amphibalaninae</taxon>
        <taxon>Amphibalanus</taxon>
    </lineage>
</organism>
<feature type="transmembrane region" description="Helical" evidence="9">
    <location>
        <begin position="39"/>
        <end position="58"/>
    </location>
</feature>
<gene>
    <name evidence="10" type="ORF">FJT64_013343</name>
</gene>
<evidence type="ECO:0000256" key="9">
    <source>
        <dbReference type="SAM" id="Phobius"/>
    </source>
</evidence>
<comment type="subcellular location">
    <subcellularLocation>
        <location evidence="1">Mitochondrion inner membrane</location>
        <topology evidence="1">Single-pass membrane protein</topology>
    </subcellularLocation>
</comment>
<dbReference type="GO" id="GO:0005743">
    <property type="term" value="C:mitochondrial inner membrane"/>
    <property type="evidence" value="ECO:0007669"/>
    <property type="project" value="UniProtKB-SubCell"/>
</dbReference>
<dbReference type="Pfam" id="PF02285">
    <property type="entry name" value="COX8"/>
    <property type="match status" value="1"/>
</dbReference>
<evidence type="ECO:0000256" key="7">
    <source>
        <dbReference type="ARBA" id="ARBA00023128"/>
    </source>
</evidence>
<keyword evidence="8 9" id="KW-0472">Membrane</keyword>
<keyword evidence="4 9" id="KW-0812">Transmembrane</keyword>
<accession>A0A6A4V372</accession>
<evidence type="ECO:0000256" key="5">
    <source>
        <dbReference type="ARBA" id="ARBA00022792"/>
    </source>
</evidence>
<dbReference type="InterPro" id="IPR003205">
    <property type="entry name" value="Cyt_c_oxidase_su8"/>
</dbReference>
<dbReference type="GO" id="GO:0006123">
    <property type="term" value="P:mitochondrial electron transport, cytochrome c to oxygen"/>
    <property type="evidence" value="ECO:0007669"/>
    <property type="project" value="InterPro"/>
</dbReference>
<dbReference type="PANTHER" id="PTHR16717:SF5">
    <property type="entry name" value="CYTOCHROME C OXIDASE SUBUNIT 8, ISOFORM A"/>
    <property type="match status" value="1"/>
</dbReference>
<dbReference type="AlphaFoldDB" id="A0A6A4V372"/>
<evidence type="ECO:0000256" key="2">
    <source>
        <dbReference type="ARBA" id="ARBA00004673"/>
    </source>
</evidence>
<keyword evidence="11" id="KW-1185">Reference proteome</keyword>
<dbReference type="Gene3D" id="4.10.81.10">
    <property type="entry name" value="Cytochrome c oxidase, subunit 8"/>
    <property type="match status" value="1"/>
</dbReference>
<evidence type="ECO:0008006" key="12">
    <source>
        <dbReference type="Google" id="ProtNLM"/>
    </source>
</evidence>
<evidence type="ECO:0000256" key="3">
    <source>
        <dbReference type="ARBA" id="ARBA00010117"/>
    </source>
</evidence>
<dbReference type="InterPro" id="IPR036548">
    <property type="entry name" value="Cyt_c_oxidase_su8_sf"/>
</dbReference>
<keyword evidence="6 9" id="KW-1133">Transmembrane helix</keyword>
<dbReference type="PANTHER" id="PTHR16717">
    <property type="entry name" value="CYTOCHROME C OXIDASE POLYPEPTIDE VIII"/>
    <property type="match status" value="1"/>
</dbReference>
<keyword evidence="5" id="KW-0999">Mitochondrion inner membrane</keyword>
<protein>
    <recommendedName>
        <fullName evidence="12">Cytochrome c oxidase polypeptide VIII</fullName>
    </recommendedName>
</protein>
<evidence type="ECO:0000313" key="10">
    <source>
        <dbReference type="EMBL" id="KAF0288273.1"/>
    </source>
</evidence>
<sequence length="69" mass="7465">MMSLTGSLVRLVPAAARAQARSYVVSGPPRVRMSRAEKFAHGVVLFGGVMAVPAWILVHIKDYRGALDE</sequence>
<dbReference type="GO" id="GO:0045277">
    <property type="term" value="C:respiratory chain complex IV"/>
    <property type="evidence" value="ECO:0007669"/>
    <property type="project" value="InterPro"/>
</dbReference>
<keyword evidence="7" id="KW-0496">Mitochondrion</keyword>
<evidence type="ECO:0000256" key="6">
    <source>
        <dbReference type="ARBA" id="ARBA00022989"/>
    </source>
</evidence>
<comment type="similarity">
    <text evidence="3">Belongs to the cytochrome c oxidase VIII family.</text>
</comment>
<evidence type="ECO:0000256" key="4">
    <source>
        <dbReference type="ARBA" id="ARBA00022692"/>
    </source>
</evidence>
<proteinExistence type="inferred from homology"/>
<dbReference type="Proteomes" id="UP000440578">
    <property type="component" value="Unassembled WGS sequence"/>
</dbReference>
<evidence type="ECO:0000256" key="8">
    <source>
        <dbReference type="ARBA" id="ARBA00023136"/>
    </source>
</evidence>
<reference evidence="10 11" key="1">
    <citation type="submission" date="2019-07" db="EMBL/GenBank/DDBJ databases">
        <title>Draft genome assembly of a fouling barnacle, Amphibalanus amphitrite (Darwin, 1854): The first reference genome for Thecostraca.</title>
        <authorList>
            <person name="Kim W."/>
        </authorList>
    </citation>
    <scope>NUCLEOTIDE SEQUENCE [LARGE SCALE GENOMIC DNA]</scope>
    <source>
        <strain evidence="10">SNU_AA5</strain>
        <tissue evidence="10">Soma without cirri and trophi</tissue>
    </source>
</reference>
<name>A0A6A4V372_AMPAM</name>
<comment type="pathway">
    <text evidence="2">Energy metabolism; oxidative phosphorylation.</text>
</comment>
<evidence type="ECO:0000313" key="11">
    <source>
        <dbReference type="Proteomes" id="UP000440578"/>
    </source>
</evidence>
<evidence type="ECO:0000256" key="1">
    <source>
        <dbReference type="ARBA" id="ARBA00004434"/>
    </source>
</evidence>
<dbReference type="EMBL" id="VIIS01002120">
    <property type="protein sequence ID" value="KAF0288273.1"/>
    <property type="molecule type" value="Genomic_DNA"/>
</dbReference>
<comment type="caution">
    <text evidence="10">The sequence shown here is derived from an EMBL/GenBank/DDBJ whole genome shotgun (WGS) entry which is preliminary data.</text>
</comment>